<accession>A0A9E7MQT2</accession>
<organism evidence="1 2">
    <name type="scientific">Brevundimonas phage vB_BpoS-Kikimora</name>
    <dbReference type="NCBI Taxonomy" id="2948601"/>
    <lineage>
        <taxon>Viruses</taxon>
        <taxon>Duplodnaviria</taxon>
        <taxon>Heunggongvirae</taxon>
        <taxon>Uroviricota</taxon>
        <taxon>Caudoviricetes</taxon>
        <taxon>Jeanschmidtviridae</taxon>
        <taxon>Kikimoravirus</taxon>
        <taxon>Kikimoravirus kikimora</taxon>
    </lineage>
</organism>
<dbReference type="EMBL" id="ON529857">
    <property type="protein sequence ID" value="USN15166.1"/>
    <property type="molecule type" value="Genomic_DNA"/>
</dbReference>
<sequence length="73" mass="8625">MVAVAPPRYWHPKRPPYPFYGPEDYLGWGTAEEEAAEHDQMIARWRRVHAGLSLRDRIRHFFSHSGCYVVENL</sequence>
<reference evidence="1 2" key="1">
    <citation type="submission" date="2022-05" db="EMBL/GenBank/DDBJ databases">
        <authorList>
            <person name="Friedrich I."/>
            <person name="Poehlein A."/>
            <person name="Schneider D."/>
            <person name="Hertel R."/>
            <person name="Daniel R."/>
        </authorList>
    </citation>
    <scope>NUCLEOTIDE SEQUENCE [LARGE SCALE GENOMIC DNA]</scope>
</reference>
<protein>
    <submittedName>
        <fullName evidence="1">Uncharacterized protein</fullName>
    </submittedName>
</protein>
<evidence type="ECO:0000313" key="1">
    <source>
        <dbReference type="EMBL" id="USN15166.1"/>
    </source>
</evidence>
<evidence type="ECO:0000313" key="2">
    <source>
        <dbReference type="Proteomes" id="UP001056576"/>
    </source>
</evidence>
<keyword evidence="2" id="KW-1185">Reference proteome</keyword>
<dbReference type="Proteomes" id="UP001056576">
    <property type="component" value="Segment"/>
</dbReference>
<proteinExistence type="predicted"/>
<name>A0A9E7MQT2_9CAUD</name>
<gene>
    <name evidence="1" type="ORF">KIKIMORA_00190</name>
</gene>